<evidence type="ECO:0000256" key="7">
    <source>
        <dbReference type="PROSITE-ProRule" id="PRU00259"/>
    </source>
</evidence>
<dbReference type="AlphaFoldDB" id="A0A8K9XJ20"/>
<dbReference type="InterPro" id="IPR016024">
    <property type="entry name" value="ARM-type_fold"/>
</dbReference>
<dbReference type="GO" id="GO:0034657">
    <property type="term" value="C:GID complex"/>
    <property type="evidence" value="ECO:0007669"/>
    <property type="project" value="TreeGrafter"/>
</dbReference>
<dbReference type="InterPro" id="IPR011989">
    <property type="entry name" value="ARM-like"/>
</dbReference>
<protein>
    <recommendedName>
        <fullName evidence="3">Armadillo repeat-containing protein 8</fullName>
    </recommendedName>
</protein>
<reference evidence="9" key="1">
    <citation type="submission" date="2020-07" db="EMBL/GenBank/DDBJ databases">
        <title>A long reads based de novo assembly of the rainbow trout Arlee double haploid line genome.</title>
        <authorList>
            <person name="Gao G."/>
            <person name="Palti Y."/>
        </authorList>
    </citation>
    <scope>NUCLEOTIDE SEQUENCE [LARGE SCALE GENOMIC DNA]</scope>
</reference>
<evidence type="ECO:0000256" key="6">
    <source>
        <dbReference type="ARBA" id="ARBA00023242"/>
    </source>
</evidence>
<evidence type="ECO:0000256" key="1">
    <source>
        <dbReference type="ARBA" id="ARBA00004123"/>
    </source>
</evidence>
<dbReference type="FunFam" id="1.25.10.10:FF:000061">
    <property type="entry name" value="armadillo repeat-containing protein 8 isoform X1"/>
    <property type="match status" value="1"/>
</dbReference>
<sequence length="989" mass="109083">MQEVTATSRHYVDRLFHPDPQKVLQGVIDMKNAVIGNNKQKANLIVLGAVPRLLYLLQQGLSSSELRTEVLGSELRTEGAVVLRTEVLGSELRTEGAVVLGSELRTEGVVVLGSELRTECVVLLGSELRTEGAVVLGSELRTEGAVVLRTECVVVLGSLAMGTENNIKSLVDCHIIPALLQGLVCPDLVFIEACLRCLRTVFISPVTPVQLLYTDPTVIPHLMSLLSRSPRTQDYITQIFSHCCKSPEHQTVLFNHGAIQNIAPMLISLSYKVRMQALKCFSVLAYENTQVSMTLVNVLVDGDLLSQVFVRMLQRNLPIEMQLTAAKCLTYMCRAGAIRTDDRCIVLKTLPCLVRMCSKERLLEERVEGAETLAYLMEPDVELQRIASVTDHLVAMLADYFKYPSSVSAITDIKRLDHDLKHAHELRQAAFKLYASLGSNDEDIRKKITETENMMDRIVSGLSESSIKVRLAAVRCLHSLSRSVQQLRTSFHDHAVWKPLMKLLQNAPDEVLVMASSTLCNLLLEFSPSKEPILESGVVELLCSLTQSDSPALRVNGIWALMNMAFQADQKVKGEIVRALGTEQLFRLLSDPDTNVLMKTLGLLRNLLSTRPHIDQIMSSHGKQIMQAVTLILEGEHSIEVKEQVGPPQHTAGPPQHTVGPPQHTVGPPQHTVGQGAGRTPSTYCRTPSTYCRTPSTYCRTPSTYCRTPSTHCRTPSTYCRAPSTYCRTPSTYCRTPSTYCRTPSTYCRTPQHTVGPPQHTAGPPQHTVGPPQHTAGPPQHTVGPPQHTVGPPQHTVGQGAGRTPSTYCRTPSTYCRTPSTYCRTPSTYCRTPSTYCRTPSTYCRAPSTYCRTPSTYCRTPSTYCRTPSTYCRTPSTYCRTPSTYCRTPSTYCRTPSTYCRTPSTYCRSPSTYCRTPQHTVGPPQHTVGPPQHTAGPPQHTVGPPQHTAGHPQHTVGPPQHTVGQGAGRTPSTYCRTPSTYCRTPLNIL</sequence>
<dbReference type="SMART" id="SM00185">
    <property type="entry name" value="ARM"/>
    <property type="match status" value="7"/>
</dbReference>
<reference evidence="9" key="3">
    <citation type="submission" date="2025-09" db="UniProtKB">
        <authorList>
            <consortium name="Ensembl"/>
        </authorList>
    </citation>
    <scope>IDENTIFICATION</scope>
</reference>
<evidence type="ECO:0000256" key="4">
    <source>
        <dbReference type="ARBA" id="ARBA00022490"/>
    </source>
</evidence>
<dbReference type="PROSITE" id="PS50176">
    <property type="entry name" value="ARM_REPEAT"/>
    <property type="match status" value="1"/>
</dbReference>
<evidence type="ECO:0000256" key="3">
    <source>
        <dbReference type="ARBA" id="ARBA00013746"/>
    </source>
</evidence>
<dbReference type="InterPro" id="IPR000225">
    <property type="entry name" value="Armadillo"/>
</dbReference>
<keyword evidence="4" id="KW-0963">Cytoplasm</keyword>
<feature type="repeat" description="ARM" evidence="7">
    <location>
        <begin position="580"/>
        <end position="622"/>
    </location>
</feature>
<dbReference type="Gene3D" id="1.25.10.10">
    <property type="entry name" value="Leucine-rich Repeat Variant"/>
    <property type="match status" value="2"/>
</dbReference>
<organism evidence="9 10">
    <name type="scientific">Oncorhynchus mykiss</name>
    <name type="common">Rainbow trout</name>
    <name type="synonym">Salmo gairdneri</name>
    <dbReference type="NCBI Taxonomy" id="8022"/>
    <lineage>
        <taxon>Eukaryota</taxon>
        <taxon>Metazoa</taxon>
        <taxon>Chordata</taxon>
        <taxon>Craniata</taxon>
        <taxon>Vertebrata</taxon>
        <taxon>Euteleostomi</taxon>
        <taxon>Actinopterygii</taxon>
        <taxon>Neopterygii</taxon>
        <taxon>Teleostei</taxon>
        <taxon>Protacanthopterygii</taxon>
        <taxon>Salmoniformes</taxon>
        <taxon>Salmonidae</taxon>
        <taxon>Salmoninae</taxon>
        <taxon>Oncorhynchus</taxon>
    </lineage>
</organism>
<dbReference type="Ensembl" id="ENSOMYT00000146814.1">
    <property type="protein sequence ID" value="ENSOMYP00000133750.1"/>
    <property type="gene ID" value="ENSOMYG00000019919.2"/>
</dbReference>
<evidence type="ECO:0000256" key="2">
    <source>
        <dbReference type="ARBA" id="ARBA00004496"/>
    </source>
</evidence>
<dbReference type="InterPro" id="IPR038739">
    <property type="entry name" value="ARMC8/Vid28"/>
</dbReference>
<feature type="region of interest" description="Disordered" evidence="8">
    <location>
        <begin position="753"/>
        <end position="804"/>
    </location>
</feature>
<keyword evidence="5" id="KW-0677">Repeat</keyword>
<dbReference type="GO" id="GO:0005737">
    <property type="term" value="C:cytoplasm"/>
    <property type="evidence" value="ECO:0007669"/>
    <property type="project" value="UniProtKB-SubCell"/>
</dbReference>
<evidence type="ECO:0000256" key="8">
    <source>
        <dbReference type="SAM" id="MobiDB-lite"/>
    </source>
</evidence>
<comment type="subcellular location">
    <subcellularLocation>
        <location evidence="2">Cytoplasm</location>
    </subcellularLocation>
    <subcellularLocation>
        <location evidence="1">Nucleus</location>
    </subcellularLocation>
</comment>
<feature type="region of interest" description="Disordered" evidence="8">
    <location>
        <begin position="918"/>
        <end position="972"/>
    </location>
</feature>
<dbReference type="Proteomes" id="UP000694395">
    <property type="component" value="Chromosome 22"/>
</dbReference>
<evidence type="ECO:0000313" key="9">
    <source>
        <dbReference type="Ensembl" id="ENSOMYP00000133750.1"/>
    </source>
</evidence>
<dbReference type="PANTHER" id="PTHR15651:SF7">
    <property type="entry name" value="ARMADILLO REPEAT-CONTAINING PROTEIN 8"/>
    <property type="match status" value="1"/>
</dbReference>
<keyword evidence="6" id="KW-0539">Nucleus</keyword>
<reference evidence="9" key="2">
    <citation type="submission" date="2025-08" db="UniProtKB">
        <authorList>
            <consortium name="Ensembl"/>
        </authorList>
    </citation>
    <scope>IDENTIFICATION</scope>
</reference>
<name>A0A8K9XJ20_ONCMY</name>
<proteinExistence type="predicted"/>
<feature type="region of interest" description="Disordered" evidence="8">
    <location>
        <begin position="645"/>
        <end position="680"/>
    </location>
</feature>
<dbReference type="SUPFAM" id="SSF48371">
    <property type="entry name" value="ARM repeat"/>
    <property type="match status" value="1"/>
</dbReference>
<evidence type="ECO:0000256" key="5">
    <source>
        <dbReference type="ARBA" id="ARBA00022737"/>
    </source>
</evidence>
<dbReference type="GO" id="GO:0005634">
    <property type="term" value="C:nucleus"/>
    <property type="evidence" value="ECO:0007669"/>
    <property type="project" value="UniProtKB-SubCell"/>
</dbReference>
<dbReference type="FunFam" id="1.25.10.10:FF:000070">
    <property type="entry name" value="armadillo repeat-containing protein 8 isoform X1"/>
    <property type="match status" value="1"/>
</dbReference>
<evidence type="ECO:0000313" key="10">
    <source>
        <dbReference type="Proteomes" id="UP000694395"/>
    </source>
</evidence>
<dbReference type="GeneTree" id="ENSGT00390000003033"/>
<dbReference type="GO" id="GO:0043161">
    <property type="term" value="P:proteasome-mediated ubiquitin-dependent protein catabolic process"/>
    <property type="evidence" value="ECO:0007669"/>
    <property type="project" value="TreeGrafter"/>
</dbReference>
<dbReference type="PANTHER" id="PTHR15651">
    <property type="entry name" value="ARMADILLO REPEAT-CONTAINING PROTEIN 8"/>
    <property type="match status" value="1"/>
</dbReference>
<accession>A0A8K9XJ20</accession>
<keyword evidence="10" id="KW-1185">Reference proteome</keyword>